<feature type="compositionally biased region" description="Acidic residues" evidence="1">
    <location>
        <begin position="162"/>
        <end position="173"/>
    </location>
</feature>
<evidence type="ECO:0000313" key="3">
    <source>
        <dbReference type="Proteomes" id="UP000034680"/>
    </source>
</evidence>
<feature type="compositionally biased region" description="Basic and acidic residues" evidence="1">
    <location>
        <begin position="187"/>
        <end position="215"/>
    </location>
</feature>
<dbReference type="EMBL" id="LCUC01000138">
    <property type="protein sequence ID" value="KKY36124.1"/>
    <property type="molecule type" value="Genomic_DNA"/>
</dbReference>
<feature type="compositionally biased region" description="Polar residues" evidence="1">
    <location>
        <begin position="243"/>
        <end position="260"/>
    </location>
</feature>
<evidence type="ECO:0000256" key="1">
    <source>
        <dbReference type="SAM" id="MobiDB-lite"/>
    </source>
</evidence>
<gene>
    <name evidence="2" type="ORF">UCDDA912_g03865</name>
</gene>
<feature type="compositionally biased region" description="Basic and acidic residues" evidence="1">
    <location>
        <begin position="230"/>
        <end position="242"/>
    </location>
</feature>
<reference evidence="2 3" key="2">
    <citation type="submission" date="2015-05" db="EMBL/GenBank/DDBJ databases">
        <authorList>
            <person name="Morales-Cruz A."/>
            <person name="Amrine K.C."/>
            <person name="Cantu D."/>
        </authorList>
    </citation>
    <scope>NUCLEOTIDE SEQUENCE [LARGE SCALE GENOMIC DNA]</scope>
    <source>
        <strain evidence="2">DA912</strain>
    </source>
</reference>
<feature type="compositionally biased region" description="Polar residues" evidence="1">
    <location>
        <begin position="29"/>
        <end position="38"/>
    </location>
</feature>
<feature type="compositionally biased region" description="Acidic residues" evidence="1">
    <location>
        <begin position="53"/>
        <end position="62"/>
    </location>
</feature>
<feature type="compositionally biased region" description="Basic and acidic residues" evidence="1">
    <location>
        <begin position="100"/>
        <end position="112"/>
    </location>
</feature>
<dbReference type="STRING" id="1214573.A0A0G2FQ41"/>
<name>A0A0G2FQ41_9PEZI</name>
<reference evidence="2 3" key="1">
    <citation type="submission" date="2015-05" db="EMBL/GenBank/DDBJ databases">
        <title>Distinctive expansion of gene families associated with plant cell wall degradation and secondary metabolism in the genomes of grapevine trunk pathogens.</title>
        <authorList>
            <person name="Lawrence D.P."/>
            <person name="Travadon R."/>
            <person name="Rolshausen P.E."/>
            <person name="Baumgartner K."/>
        </authorList>
    </citation>
    <scope>NUCLEOTIDE SEQUENCE [LARGE SCALE GENOMIC DNA]</scope>
    <source>
        <strain evidence="2">DA912</strain>
    </source>
</reference>
<feature type="compositionally biased region" description="Polar residues" evidence="1">
    <location>
        <begin position="275"/>
        <end position="288"/>
    </location>
</feature>
<organism evidence="2 3">
    <name type="scientific">Diaporthe ampelina</name>
    <dbReference type="NCBI Taxonomy" id="1214573"/>
    <lineage>
        <taxon>Eukaryota</taxon>
        <taxon>Fungi</taxon>
        <taxon>Dikarya</taxon>
        <taxon>Ascomycota</taxon>
        <taxon>Pezizomycotina</taxon>
        <taxon>Sordariomycetes</taxon>
        <taxon>Sordariomycetidae</taxon>
        <taxon>Diaporthales</taxon>
        <taxon>Diaporthaceae</taxon>
        <taxon>Diaporthe</taxon>
    </lineage>
</organism>
<dbReference type="OrthoDB" id="3439935at2759"/>
<dbReference type="Proteomes" id="UP000034680">
    <property type="component" value="Unassembled WGS sequence"/>
</dbReference>
<feature type="region of interest" description="Disordered" evidence="1">
    <location>
        <begin position="125"/>
        <end position="326"/>
    </location>
</feature>
<feature type="compositionally biased region" description="Polar residues" evidence="1">
    <location>
        <begin position="303"/>
        <end position="318"/>
    </location>
</feature>
<evidence type="ECO:0000313" key="2">
    <source>
        <dbReference type="EMBL" id="KKY36124.1"/>
    </source>
</evidence>
<protein>
    <submittedName>
        <fullName evidence="2">Uncharacterized protein</fullName>
    </submittedName>
</protein>
<sequence>MSSSPRKKVSFDGDRRPLKSALKKRAMSPSESSNTLVEDTSEDDATTEKDESSEIDESDTSEGEVWVKKKKKRKAEKKPVTTPICKKESDSEDSSAVKDALPHETCDCRDCVKGRRVLKAMIKLDARQATGEVSKKADNEKQKGKQKGSKRKAETTSTEASETAETEATEEEKEPSSKQKKKGQTKGSEKSSSPKENKKPSPKTAELRKTVDKTAFKLPTYPKRTPPMLREYRAREKAKDQSEATNNVGPSHAQNGNTEAWASGGGNQGWGDEGNSNAGGNTWGQTSGEDGKPKECDLGFLRNEQSNPDRPSNKSAKGSPNGGWVR</sequence>
<feature type="compositionally biased region" description="Basic and acidic residues" evidence="1">
    <location>
        <begin position="133"/>
        <end position="143"/>
    </location>
</feature>
<proteinExistence type="predicted"/>
<keyword evidence="3" id="KW-1185">Reference proteome</keyword>
<feature type="region of interest" description="Disordered" evidence="1">
    <location>
        <begin position="1"/>
        <end position="112"/>
    </location>
</feature>
<comment type="caution">
    <text evidence="2">The sequence shown here is derived from an EMBL/GenBank/DDBJ whole genome shotgun (WGS) entry which is preliminary data.</text>
</comment>
<feature type="compositionally biased region" description="Gly residues" evidence="1">
    <location>
        <begin position="263"/>
        <end position="272"/>
    </location>
</feature>
<dbReference type="AlphaFoldDB" id="A0A0G2FQ41"/>
<accession>A0A0G2FQ41</accession>